<feature type="non-terminal residue" evidence="2">
    <location>
        <position position="190"/>
    </location>
</feature>
<feature type="non-terminal residue" evidence="2">
    <location>
        <position position="1"/>
    </location>
</feature>
<dbReference type="SUPFAM" id="SSF54695">
    <property type="entry name" value="POZ domain"/>
    <property type="match status" value="1"/>
</dbReference>
<evidence type="ECO:0000313" key="3">
    <source>
        <dbReference type="Proteomes" id="UP001328107"/>
    </source>
</evidence>
<name>A0AAN5D2W6_9BILA</name>
<protein>
    <recommendedName>
        <fullName evidence="1">BTB domain-containing protein</fullName>
    </recommendedName>
</protein>
<dbReference type="PANTHER" id="PTHR22744:SF14">
    <property type="entry name" value="BTB DOMAIN-CONTAINING PROTEIN-RELATED"/>
    <property type="match status" value="1"/>
</dbReference>
<comment type="caution">
    <text evidence="2">The sequence shown here is derived from an EMBL/GenBank/DDBJ whole genome shotgun (WGS) entry which is preliminary data.</text>
</comment>
<dbReference type="PROSITE" id="PS50097">
    <property type="entry name" value="BTB"/>
    <property type="match status" value="1"/>
</dbReference>
<dbReference type="CDD" id="cd18186">
    <property type="entry name" value="BTB_POZ_ZBTB_KLHL-like"/>
    <property type="match status" value="1"/>
</dbReference>
<sequence>LLAMSTDLDKYCSPNEDNNVTLIIGDKKLRVLKDYLALHSPIFDKIFFDSFVDKKEIEIKKVVYEQFVDLVELIFSVQAQITDSTVSHIMDLADRFMMKQVIAQCEIHLISSTTFALAGKLKLSEQYRLVKLKDHSLNSFYFEHEIITLEAAPEYSYFSANLKTAICDLKRKLIIKVKVLDEGMQEVNFR</sequence>
<dbReference type="SMART" id="SM00225">
    <property type="entry name" value="BTB"/>
    <property type="match status" value="1"/>
</dbReference>
<dbReference type="Pfam" id="PF00651">
    <property type="entry name" value="BTB"/>
    <property type="match status" value="1"/>
</dbReference>
<gene>
    <name evidence="2" type="ORF">PMAYCL1PPCAC_25564</name>
</gene>
<reference evidence="3" key="1">
    <citation type="submission" date="2022-10" db="EMBL/GenBank/DDBJ databases">
        <title>Genome assembly of Pristionchus species.</title>
        <authorList>
            <person name="Yoshida K."/>
            <person name="Sommer R.J."/>
        </authorList>
    </citation>
    <scope>NUCLEOTIDE SEQUENCE [LARGE SCALE GENOMIC DNA]</scope>
    <source>
        <strain evidence="3">RS5460</strain>
    </source>
</reference>
<dbReference type="AlphaFoldDB" id="A0AAN5D2W6"/>
<dbReference type="EMBL" id="BTRK01000005">
    <property type="protein sequence ID" value="GMR55369.1"/>
    <property type="molecule type" value="Genomic_DNA"/>
</dbReference>
<dbReference type="InterPro" id="IPR000210">
    <property type="entry name" value="BTB/POZ_dom"/>
</dbReference>
<accession>A0AAN5D2W6</accession>
<feature type="domain" description="BTB" evidence="1">
    <location>
        <begin position="18"/>
        <end position="83"/>
    </location>
</feature>
<dbReference type="Gene3D" id="3.30.710.10">
    <property type="entry name" value="Potassium Channel Kv1.1, Chain A"/>
    <property type="match status" value="1"/>
</dbReference>
<evidence type="ECO:0000313" key="2">
    <source>
        <dbReference type="EMBL" id="GMR55369.1"/>
    </source>
</evidence>
<evidence type="ECO:0000259" key="1">
    <source>
        <dbReference type="PROSITE" id="PS50097"/>
    </source>
</evidence>
<dbReference type="PANTHER" id="PTHR22744">
    <property type="entry name" value="HELIX LOOP HELIX PROTEIN 21-RELATED"/>
    <property type="match status" value="1"/>
</dbReference>
<dbReference type="Proteomes" id="UP001328107">
    <property type="component" value="Unassembled WGS sequence"/>
</dbReference>
<keyword evidence="3" id="KW-1185">Reference proteome</keyword>
<proteinExistence type="predicted"/>
<dbReference type="InterPro" id="IPR011333">
    <property type="entry name" value="SKP1/BTB/POZ_sf"/>
</dbReference>
<organism evidence="2 3">
    <name type="scientific">Pristionchus mayeri</name>
    <dbReference type="NCBI Taxonomy" id="1317129"/>
    <lineage>
        <taxon>Eukaryota</taxon>
        <taxon>Metazoa</taxon>
        <taxon>Ecdysozoa</taxon>
        <taxon>Nematoda</taxon>
        <taxon>Chromadorea</taxon>
        <taxon>Rhabditida</taxon>
        <taxon>Rhabditina</taxon>
        <taxon>Diplogasteromorpha</taxon>
        <taxon>Diplogasteroidea</taxon>
        <taxon>Neodiplogasteridae</taxon>
        <taxon>Pristionchus</taxon>
    </lineage>
</organism>